<evidence type="ECO:0000256" key="1">
    <source>
        <dbReference type="SAM" id="Coils"/>
    </source>
</evidence>
<gene>
    <name evidence="3" type="ORF">HINF_LOCUS4438</name>
    <name evidence="2" type="ORF">HINF_LOCUS6874</name>
</gene>
<evidence type="ECO:0000313" key="3">
    <source>
        <dbReference type="EMBL" id="CAL5977716.1"/>
    </source>
</evidence>
<dbReference type="EMBL" id="CATOUU010000171">
    <property type="protein sequence ID" value="CAI9919229.1"/>
    <property type="molecule type" value="Genomic_DNA"/>
</dbReference>
<comment type="caution">
    <text evidence="2">The sequence shown here is derived from an EMBL/GenBank/DDBJ whole genome shotgun (WGS) entry which is preliminary data.</text>
</comment>
<accession>A0AA86NHQ0</accession>
<keyword evidence="4" id="KW-1185">Reference proteome</keyword>
<name>A0AA86NHQ0_9EUKA</name>
<dbReference type="AlphaFoldDB" id="A0AA86NHQ0"/>
<evidence type="ECO:0000313" key="4">
    <source>
        <dbReference type="Proteomes" id="UP001642409"/>
    </source>
</evidence>
<keyword evidence="1" id="KW-0175">Coiled coil</keyword>
<organism evidence="2">
    <name type="scientific">Hexamita inflata</name>
    <dbReference type="NCBI Taxonomy" id="28002"/>
    <lineage>
        <taxon>Eukaryota</taxon>
        <taxon>Metamonada</taxon>
        <taxon>Diplomonadida</taxon>
        <taxon>Hexamitidae</taxon>
        <taxon>Hexamitinae</taxon>
        <taxon>Hexamita</taxon>
    </lineage>
</organism>
<dbReference type="Proteomes" id="UP001642409">
    <property type="component" value="Unassembled WGS sequence"/>
</dbReference>
<proteinExistence type="predicted"/>
<sequence length="323" mass="38390">MQNRKKQDTQEIHQLYAQIAQLKRVIQQKDDRIQELEEQLQTVYIEPNEHFGPIMNQVVERYLYFKQNEISKQMDVKEQKFWIAVKIKSPLVYAMLHNQFNLYHPNSINRLKYKYQEAKCIDDDIFSETFQAKAEYLSSYAKELKANGSNTVYVGLSSDFCYFNVQSYENEDGQLLPIRAACAFTICPYNRDLPKTLIYFKPAVDGSADDTIYQAMWDIKKALEKYHVHVSSFSVDGETYYNKYKREQFKQVYTQFQLNTASCYDYLSDQKQHMFQPDWLHEQKLMRYKFSSKPLSIAFDLKKGNYKQRIYLNDITPNGSRCI</sequence>
<dbReference type="EMBL" id="CAXDID020000008">
    <property type="protein sequence ID" value="CAL5977716.1"/>
    <property type="molecule type" value="Genomic_DNA"/>
</dbReference>
<protein>
    <submittedName>
        <fullName evidence="3">Hypothetical_protein</fullName>
    </submittedName>
</protein>
<feature type="coiled-coil region" evidence="1">
    <location>
        <begin position="5"/>
        <end position="46"/>
    </location>
</feature>
<evidence type="ECO:0000313" key="2">
    <source>
        <dbReference type="EMBL" id="CAI9919229.1"/>
    </source>
</evidence>
<reference evidence="2" key="1">
    <citation type="submission" date="2023-06" db="EMBL/GenBank/DDBJ databases">
        <authorList>
            <person name="Kurt Z."/>
        </authorList>
    </citation>
    <scope>NUCLEOTIDE SEQUENCE</scope>
</reference>
<reference evidence="3 4" key="2">
    <citation type="submission" date="2024-07" db="EMBL/GenBank/DDBJ databases">
        <authorList>
            <person name="Akdeniz Z."/>
        </authorList>
    </citation>
    <scope>NUCLEOTIDE SEQUENCE [LARGE SCALE GENOMIC DNA]</scope>
</reference>